<dbReference type="AlphaFoldDB" id="A0A6C0J611"/>
<evidence type="ECO:0000313" key="1">
    <source>
        <dbReference type="EMBL" id="QHT99083.1"/>
    </source>
</evidence>
<proteinExistence type="predicted"/>
<sequence>MSTNIFDSSTNLCSDSCWKTAKEVHNKEISDYYLYETNFEKCTVPDVRMPEMSLNYPNLRGRPGYGLSDDCLIDIYSSLTNNTTAMTRDRCPIQLSTRIFTGGPNLRRGTGNIDKELDVLSGTDTNPFKCNKTLMEEQTYKFIPLLDCMKDIQDPVHIVPDGVRGGEDTRSYINRADFNKNCNWTGRNKNISI</sequence>
<organism evidence="1">
    <name type="scientific">viral metagenome</name>
    <dbReference type="NCBI Taxonomy" id="1070528"/>
    <lineage>
        <taxon>unclassified sequences</taxon>
        <taxon>metagenomes</taxon>
        <taxon>organismal metagenomes</taxon>
    </lineage>
</organism>
<name>A0A6C0J611_9ZZZZ</name>
<dbReference type="EMBL" id="MN740301">
    <property type="protein sequence ID" value="QHT99083.1"/>
    <property type="molecule type" value="Genomic_DNA"/>
</dbReference>
<protein>
    <submittedName>
        <fullName evidence="1">Uncharacterized protein</fullName>
    </submittedName>
</protein>
<reference evidence="1" key="1">
    <citation type="journal article" date="2020" name="Nature">
        <title>Giant virus diversity and host interactions through global metagenomics.</title>
        <authorList>
            <person name="Schulz F."/>
            <person name="Roux S."/>
            <person name="Paez-Espino D."/>
            <person name="Jungbluth S."/>
            <person name="Walsh D.A."/>
            <person name="Denef V.J."/>
            <person name="McMahon K.D."/>
            <person name="Konstantinidis K.T."/>
            <person name="Eloe-Fadrosh E.A."/>
            <person name="Kyrpides N.C."/>
            <person name="Woyke T."/>
        </authorList>
    </citation>
    <scope>NUCLEOTIDE SEQUENCE</scope>
    <source>
        <strain evidence="1">GVMAG-M-3300025695-21</strain>
    </source>
</reference>
<accession>A0A6C0J611</accession>